<dbReference type="Pfam" id="PF00255">
    <property type="entry name" value="GSHPx"/>
    <property type="match status" value="1"/>
</dbReference>
<evidence type="ECO:0000256" key="7">
    <source>
        <dbReference type="SAM" id="MobiDB-lite"/>
    </source>
</evidence>
<gene>
    <name evidence="8" type="ORF">Zmor_006805</name>
</gene>
<keyword evidence="3" id="KW-0712">Selenocysteine</keyword>
<dbReference type="AlphaFoldDB" id="A0AA38IY87"/>
<proteinExistence type="inferred from homology"/>
<dbReference type="EMBL" id="JALNTZ010000002">
    <property type="protein sequence ID" value="KAJ3662457.1"/>
    <property type="molecule type" value="Genomic_DNA"/>
</dbReference>
<dbReference type="PRINTS" id="PR01011">
    <property type="entry name" value="GLUTPROXDASE"/>
</dbReference>
<organism evidence="8 9">
    <name type="scientific">Zophobas morio</name>
    <dbReference type="NCBI Taxonomy" id="2755281"/>
    <lineage>
        <taxon>Eukaryota</taxon>
        <taxon>Metazoa</taxon>
        <taxon>Ecdysozoa</taxon>
        <taxon>Arthropoda</taxon>
        <taxon>Hexapoda</taxon>
        <taxon>Insecta</taxon>
        <taxon>Pterygota</taxon>
        <taxon>Neoptera</taxon>
        <taxon>Endopterygota</taxon>
        <taxon>Coleoptera</taxon>
        <taxon>Polyphaga</taxon>
        <taxon>Cucujiformia</taxon>
        <taxon>Tenebrionidae</taxon>
        <taxon>Zophobas</taxon>
    </lineage>
</organism>
<dbReference type="FunFam" id="3.40.30.10:FF:000025">
    <property type="entry name" value="Glutathione peroxidase"/>
    <property type="match status" value="1"/>
</dbReference>
<keyword evidence="4 6" id="KW-0560">Oxidoreductase</keyword>
<evidence type="ECO:0000256" key="4">
    <source>
        <dbReference type="ARBA" id="ARBA00023002"/>
    </source>
</evidence>
<evidence type="ECO:0000256" key="1">
    <source>
        <dbReference type="ARBA" id="ARBA00006926"/>
    </source>
</evidence>
<dbReference type="PIRSF" id="PIRSF000303">
    <property type="entry name" value="Glutathion_perox"/>
    <property type="match status" value="1"/>
</dbReference>
<dbReference type="PANTHER" id="PTHR11592">
    <property type="entry name" value="GLUTATHIONE PEROXIDASE"/>
    <property type="match status" value="1"/>
</dbReference>
<dbReference type="PROSITE" id="PS51355">
    <property type="entry name" value="GLUTATHIONE_PEROXID_3"/>
    <property type="match status" value="1"/>
</dbReference>
<sequence>MPRKKTTAKRNASSSQSDDIPEPESTNAASTIYEFNVKTIKGEDVSLEKYKGHVCIIVNVASKCGHTKSNYEQFVELHDKYADEKGLKILAFPCNQFGGQEPGDSEKICQFAETRNVKFDMFEKIKVNGKDAHPLWKFLKEKVPGPKGKDIKWNFTKFIIDDEGVPVERHLSSVKPLTLVDSLEKLW</sequence>
<dbReference type="Gene3D" id="3.40.30.10">
    <property type="entry name" value="Glutaredoxin"/>
    <property type="match status" value="1"/>
</dbReference>
<evidence type="ECO:0000256" key="2">
    <source>
        <dbReference type="ARBA" id="ARBA00022559"/>
    </source>
</evidence>
<dbReference type="InterPro" id="IPR029760">
    <property type="entry name" value="GPX_CS"/>
</dbReference>
<evidence type="ECO:0000256" key="6">
    <source>
        <dbReference type="RuleBase" id="RU000499"/>
    </source>
</evidence>
<feature type="compositionally biased region" description="Polar residues" evidence="7">
    <location>
        <begin position="9"/>
        <end position="27"/>
    </location>
</feature>
<dbReference type="Proteomes" id="UP001168821">
    <property type="component" value="Unassembled WGS sequence"/>
</dbReference>
<evidence type="ECO:0000313" key="8">
    <source>
        <dbReference type="EMBL" id="KAJ3662457.1"/>
    </source>
</evidence>
<feature type="active site" evidence="5">
    <location>
        <position position="64"/>
    </location>
</feature>
<dbReference type="InterPro" id="IPR000889">
    <property type="entry name" value="Glutathione_peroxidase"/>
</dbReference>
<comment type="similarity">
    <text evidence="1 6">Belongs to the glutathione peroxidase family.</text>
</comment>
<evidence type="ECO:0000313" key="9">
    <source>
        <dbReference type="Proteomes" id="UP001168821"/>
    </source>
</evidence>
<evidence type="ECO:0000256" key="5">
    <source>
        <dbReference type="PIRSR" id="PIRSR000303-1"/>
    </source>
</evidence>
<dbReference type="InterPro" id="IPR029759">
    <property type="entry name" value="GPX_AS"/>
</dbReference>
<dbReference type="PANTHER" id="PTHR11592:SF134">
    <property type="entry name" value="PHOSPHOLIPID HYDROPEROXIDE GLUTATHIONE PEROXIDASE"/>
    <property type="match status" value="1"/>
</dbReference>
<dbReference type="PROSITE" id="PS00763">
    <property type="entry name" value="GLUTATHIONE_PEROXID_2"/>
    <property type="match status" value="1"/>
</dbReference>
<reference evidence="8" key="1">
    <citation type="journal article" date="2023" name="G3 (Bethesda)">
        <title>Whole genome assemblies of Zophobas morio and Tenebrio molitor.</title>
        <authorList>
            <person name="Kaur S."/>
            <person name="Stinson S.A."/>
            <person name="diCenzo G.C."/>
        </authorList>
    </citation>
    <scope>NUCLEOTIDE SEQUENCE</scope>
    <source>
        <strain evidence="8">QUZm001</strain>
    </source>
</reference>
<keyword evidence="2 6" id="KW-0575">Peroxidase</keyword>
<dbReference type="SUPFAM" id="SSF52833">
    <property type="entry name" value="Thioredoxin-like"/>
    <property type="match status" value="1"/>
</dbReference>
<accession>A0AA38IY87</accession>
<dbReference type="GO" id="GO:0004601">
    <property type="term" value="F:peroxidase activity"/>
    <property type="evidence" value="ECO:0007669"/>
    <property type="project" value="UniProtKB-KW"/>
</dbReference>
<dbReference type="PROSITE" id="PS00460">
    <property type="entry name" value="GLUTATHIONE_PEROXID_1"/>
    <property type="match status" value="1"/>
</dbReference>
<name>A0AA38IY87_9CUCU</name>
<keyword evidence="9" id="KW-1185">Reference proteome</keyword>
<protein>
    <recommendedName>
        <fullName evidence="6">Glutathione peroxidase</fullName>
    </recommendedName>
</protein>
<dbReference type="GO" id="GO:0006979">
    <property type="term" value="P:response to oxidative stress"/>
    <property type="evidence" value="ECO:0007669"/>
    <property type="project" value="InterPro"/>
</dbReference>
<comment type="caution">
    <text evidence="8">The sequence shown here is derived from an EMBL/GenBank/DDBJ whole genome shotgun (WGS) entry which is preliminary data.</text>
</comment>
<feature type="region of interest" description="Disordered" evidence="7">
    <location>
        <begin position="1"/>
        <end position="27"/>
    </location>
</feature>
<evidence type="ECO:0000256" key="3">
    <source>
        <dbReference type="ARBA" id="ARBA00022933"/>
    </source>
</evidence>
<dbReference type="CDD" id="cd00340">
    <property type="entry name" value="GSH_Peroxidase"/>
    <property type="match status" value="1"/>
</dbReference>
<dbReference type="InterPro" id="IPR036249">
    <property type="entry name" value="Thioredoxin-like_sf"/>
</dbReference>